<protein>
    <submittedName>
        <fullName evidence="2">Uncharacterized protein</fullName>
    </submittedName>
</protein>
<proteinExistence type="predicted"/>
<keyword evidence="3" id="KW-1185">Reference proteome</keyword>
<sequence length="199" mass="23232">MTEETTSKRINRNNNMLRILCMSILLILFIEIYDWIINIEWIKQKVGVIYIKILDSDYRSFLNATWQVQTSIAILTITFITLILARLDARILGFKLTEVMLLRSNKFQLNYWEKVWLNTLTVVINFFYVAHANLTGVSIIFLISSILTISLLRESLNIVIKPEEYENEIKMYILKELDQAIGFENSKEVKKTASKESGI</sequence>
<organism evidence="2 3">
    <name type="scientific">Bacillus tropicus</name>
    <dbReference type="NCBI Taxonomy" id="2026188"/>
    <lineage>
        <taxon>Bacteria</taxon>
        <taxon>Bacillati</taxon>
        <taxon>Bacillota</taxon>
        <taxon>Bacilli</taxon>
        <taxon>Bacillales</taxon>
        <taxon>Bacillaceae</taxon>
        <taxon>Bacillus</taxon>
        <taxon>Bacillus cereus group</taxon>
    </lineage>
</organism>
<name>A0A7T2V7G4_9BACI</name>
<dbReference type="RefSeq" id="WP_042514423.1">
    <property type="nucleotide sequence ID" value="NZ_CP065740.1"/>
</dbReference>
<feature type="transmembrane region" description="Helical" evidence="1">
    <location>
        <begin position="134"/>
        <end position="152"/>
    </location>
</feature>
<reference evidence="2 3" key="1">
    <citation type="submission" date="2020-12" db="EMBL/GenBank/DDBJ databases">
        <title>FDA dAtabase for Regulatory Grade micrObial Sequences (FDA-ARGOS): Supporting development and validation of Infectious Disease Dx tests.</title>
        <authorList>
            <person name="Nelson B."/>
            <person name="Plummer A."/>
            <person name="Tallon L."/>
            <person name="Sadzewicz L."/>
            <person name="Zhao X."/>
            <person name="Boylan J."/>
            <person name="Ott S."/>
            <person name="Bowen H."/>
            <person name="Vavikolanu K."/>
            <person name="Mehta A."/>
            <person name="Aluvathingal J."/>
            <person name="Nadendla S."/>
            <person name="Myers T."/>
            <person name="Yan Y."/>
            <person name="Sichtig H."/>
        </authorList>
    </citation>
    <scope>NUCLEOTIDE SEQUENCE [LARGE SCALE GENOMIC DNA]</scope>
    <source>
        <strain evidence="2 3">FDAARGOS_920</strain>
        <plasmid evidence="2 3">unnamed</plasmid>
    </source>
</reference>
<keyword evidence="1" id="KW-0472">Membrane</keyword>
<evidence type="ECO:0000256" key="1">
    <source>
        <dbReference type="SAM" id="Phobius"/>
    </source>
</evidence>
<gene>
    <name evidence="2" type="ORF">I6G77_28020</name>
</gene>
<keyword evidence="1" id="KW-1133">Transmembrane helix</keyword>
<dbReference type="EMBL" id="CP065740">
    <property type="protein sequence ID" value="QPR80660.1"/>
    <property type="molecule type" value="Genomic_DNA"/>
</dbReference>
<keyword evidence="1" id="KW-0812">Transmembrane</keyword>
<accession>A0A7T2V7G4</accession>
<dbReference type="Proteomes" id="UP000594791">
    <property type="component" value="Plasmid unnamed"/>
</dbReference>
<feature type="transmembrane region" description="Helical" evidence="1">
    <location>
        <begin position="66"/>
        <end position="88"/>
    </location>
</feature>
<keyword evidence="2" id="KW-0614">Plasmid</keyword>
<geneLocation type="plasmid" evidence="2 3">
    <name>unnamed</name>
</geneLocation>
<feature type="transmembrane region" description="Helical" evidence="1">
    <location>
        <begin position="16"/>
        <end position="36"/>
    </location>
</feature>
<evidence type="ECO:0000313" key="3">
    <source>
        <dbReference type="Proteomes" id="UP000594791"/>
    </source>
</evidence>
<evidence type="ECO:0000313" key="2">
    <source>
        <dbReference type="EMBL" id="QPR80660.1"/>
    </source>
</evidence>